<evidence type="ECO:0000259" key="6">
    <source>
        <dbReference type="Pfam" id="PF00732"/>
    </source>
</evidence>
<dbReference type="Gene3D" id="3.50.50.60">
    <property type="entry name" value="FAD/NAD(P)-binding domain"/>
    <property type="match status" value="1"/>
</dbReference>
<accession>A0A139IC28</accession>
<dbReference type="GO" id="GO:0050660">
    <property type="term" value="F:flavin adenine dinucleotide binding"/>
    <property type="evidence" value="ECO:0007669"/>
    <property type="project" value="InterPro"/>
</dbReference>
<reference evidence="8 9" key="1">
    <citation type="submission" date="2015-07" db="EMBL/GenBank/DDBJ databases">
        <title>Comparative genomics of the Sigatoka disease complex on banana suggests a link between parallel evolutionary changes in Pseudocercospora fijiensis and Pseudocercospora eumusae and increased virulence on the banana host.</title>
        <authorList>
            <person name="Chang T.-C."/>
            <person name="Salvucci A."/>
            <person name="Crous P.W."/>
            <person name="Stergiopoulos I."/>
        </authorList>
    </citation>
    <scope>NUCLEOTIDE SEQUENCE [LARGE SCALE GENOMIC DNA]</scope>
    <source>
        <strain evidence="8 9">CBS 116634</strain>
    </source>
</reference>
<keyword evidence="5" id="KW-0560">Oxidoreductase</keyword>
<keyword evidence="9" id="KW-1185">Reference proteome</keyword>
<dbReference type="OrthoDB" id="269227at2759"/>
<evidence type="ECO:0000313" key="9">
    <source>
        <dbReference type="Proteomes" id="UP000073492"/>
    </source>
</evidence>
<proteinExistence type="inferred from homology"/>
<dbReference type="SUPFAM" id="SSF54373">
    <property type="entry name" value="FAD-linked reductases, C-terminal domain"/>
    <property type="match status" value="1"/>
</dbReference>
<feature type="domain" description="Glucose-methanol-choline oxidoreductase N-terminal" evidence="6">
    <location>
        <begin position="77"/>
        <end position="139"/>
    </location>
</feature>
<evidence type="ECO:0000256" key="4">
    <source>
        <dbReference type="ARBA" id="ARBA00022827"/>
    </source>
</evidence>
<dbReference type="Pfam" id="PF05199">
    <property type="entry name" value="GMC_oxred_C"/>
    <property type="match status" value="1"/>
</dbReference>
<organism evidence="8 9">
    <name type="scientific">Pseudocercospora musae</name>
    <dbReference type="NCBI Taxonomy" id="113226"/>
    <lineage>
        <taxon>Eukaryota</taxon>
        <taxon>Fungi</taxon>
        <taxon>Dikarya</taxon>
        <taxon>Ascomycota</taxon>
        <taxon>Pezizomycotina</taxon>
        <taxon>Dothideomycetes</taxon>
        <taxon>Dothideomycetidae</taxon>
        <taxon>Mycosphaerellales</taxon>
        <taxon>Mycosphaerellaceae</taxon>
        <taxon>Pseudocercospora</taxon>
    </lineage>
</organism>
<evidence type="ECO:0000256" key="2">
    <source>
        <dbReference type="ARBA" id="ARBA00010790"/>
    </source>
</evidence>
<keyword evidence="4" id="KW-0274">FAD</keyword>
<dbReference type="GO" id="GO:0016614">
    <property type="term" value="F:oxidoreductase activity, acting on CH-OH group of donors"/>
    <property type="evidence" value="ECO:0007669"/>
    <property type="project" value="InterPro"/>
</dbReference>
<name>A0A139IC28_9PEZI</name>
<dbReference type="PANTHER" id="PTHR11552">
    <property type="entry name" value="GLUCOSE-METHANOL-CHOLINE GMC OXIDOREDUCTASE"/>
    <property type="match status" value="1"/>
</dbReference>
<evidence type="ECO:0000259" key="7">
    <source>
        <dbReference type="Pfam" id="PF05199"/>
    </source>
</evidence>
<dbReference type="STRING" id="113226.A0A139IC28"/>
<dbReference type="SUPFAM" id="SSF51905">
    <property type="entry name" value="FAD/NAD(P)-binding domain"/>
    <property type="match status" value="1"/>
</dbReference>
<dbReference type="InterPro" id="IPR000172">
    <property type="entry name" value="GMC_OxRdtase_N"/>
</dbReference>
<dbReference type="InterPro" id="IPR036188">
    <property type="entry name" value="FAD/NAD-bd_sf"/>
</dbReference>
<dbReference type="AlphaFoldDB" id="A0A139IC28"/>
<sequence length="445" mass="48311">MYASRIFASVHSSCVEISSSGQHLFRHLQFAVGLPWSGESNSVNIRANLDPYLNAFLECLAWTDHRPDPQPFADGAVFRSATGQKQQLSARKEIVLSAGALRSPHLFGQSAIGNAKILKKHGSEIQVDSYFLGENLQDQNTTDTAYTAKQSFTGGGGFIGYDNANDVFGNSTDPVKAEVKAAIPNYAQKINWGLMPFSRGSIHIQSAKASAPASIDPDYFMRNWDAKQQVGTAELARAVANTSPFKDLLGQETTPGLATVPANASEASWADSLKSRYRLNFHHLSTAAMMSRELGGVMDDTISGDSGHLTSTLYDLAKRAADVIQAPYATTGYISAGNAVLVITKYFVLLDKFRFRGYNVAHQPKEACDSSRYGQFSPLYGWRAYGAAESRSIVRPNISLVDCCPGQVRYGCVTFVHLPGYLKTDLTSATYDCEESVATTSEDTG</sequence>
<dbReference type="Pfam" id="PF00732">
    <property type="entry name" value="GMC_oxred_N"/>
    <property type="match status" value="1"/>
</dbReference>
<dbReference type="Gene3D" id="3.30.560.10">
    <property type="entry name" value="Glucose Oxidase, domain 3"/>
    <property type="match status" value="1"/>
</dbReference>
<comment type="cofactor">
    <cofactor evidence="1">
        <name>FAD</name>
        <dbReference type="ChEBI" id="CHEBI:57692"/>
    </cofactor>
</comment>
<comment type="similarity">
    <text evidence="2">Belongs to the GMC oxidoreductase family.</text>
</comment>
<dbReference type="PANTHER" id="PTHR11552:SF201">
    <property type="entry name" value="GLUCOSE-METHANOL-CHOLINE OXIDOREDUCTASE N-TERMINAL DOMAIN-CONTAINING PROTEIN"/>
    <property type="match status" value="1"/>
</dbReference>
<evidence type="ECO:0008006" key="10">
    <source>
        <dbReference type="Google" id="ProtNLM"/>
    </source>
</evidence>
<evidence type="ECO:0000256" key="5">
    <source>
        <dbReference type="ARBA" id="ARBA00023002"/>
    </source>
</evidence>
<dbReference type="Proteomes" id="UP000073492">
    <property type="component" value="Unassembled WGS sequence"/>
</dbReference>
<dbReference type="InterPro" id="IPR007867">
    <property type="entry name" value="GMC_OxRtase_C"/>
</dbReference>
<dbReference type="InterPro" id="IPR012132">
    <property type="entry name" value="GMC_OxRdtase"/>
</dbReference>
<feature type="domain" description="Glucose-methanol-choline oxidoreductase C-terminal" evidence="7">
    <location>
        <begin position="196"/>
        <end position="300"/>
    </location>
</feature>
<comment type="caution">
    <text evidence="8">The sequence shown here is derived from an EMBL/GenBank/DDBJ whole genome shotgun (WGS) entry which is preliminary data.</text>
</comment>
<protein>
    <recommendedName>
        <fullName evidence="10">Glucose-methanol-choline oxidoreductase N-terminal domain-containing protein</fullName>
    </recommendedName>
</protein>
<keyword evidence="3" id="KW-0285">Flavoprotein</keyword>
<gene>
    <name evidence="8" type="ORF">AC579_5653</name>
</gene>
<evidence type="ECO:0000256" key="1">
    <source>
        <dbReference type="ARBA" id="ARBA00001974"/>
    </source>
</evidence>
<dbReference type="EMBL" id="LFZO01000157">
    <property type="protein sequence ID" value="KXT12293.1"/>
    <property type="molecule type" value="Genomic_DNA"/>
</dbReference>
<evidence type="ECO:0000313" key="8">
    <source>
        <dbReference type="EMBL" id="KXT12293.1"/>
    </source>
</evidence>
<evidence type="ECO:0000256" key="3">
    <source>
        <dbReference type="ARBA" id="ARBA00022630"/>
    </source>
</evidence>